<keyword evidence="1" id="KW-0805">Transcription regulation</keyword>
<evidence type="ECO:0000259" key="5">
    <source>
        <dbReference type="PROSITE" id="PS50043"/>
    </source>
</evidence>
<evidence type="ECO:0000256" key="1">
    <source>
        <dbReference type="ARBA" id="ARBA00023015"/>
    </source>
</evidence>
<dbReference type="Pfam" id="PF00196">
    <property type="entry name" value="GerE"/>
    <property type="match status" value="1"/>
</dbReference>
<dbReference type="AlphaFoldDB" id="A0A919E160"/>
<comment type="caution">
    <text evidence="6">The sequence shown here is derived from an EMBL/GenBank/DDBJ whole genome shotgun (WGS) entry which is preliminary data.</text>
</comment>
<dbReference type="PROSITE" id="PS50043">
    <property type="entry name" value="HTH_LUXR_2"/>
    <property type="match status" value="1"/>
</dbReference>
<evidence type="ECO:0000313" key="7">
    <source>
        <dbReference type="Proteomes" id="UP000630718"/>
    </source>
</evidence>
<evidence type="ECO:0000256" key="2">
    <source>
        <dbReference type="ARBA" id="ARBA00023125"/>
    </source>
</evidence>
<dbReference type="InterPro" id="IPR000792">
    <property type="entry name" value="Tscrpt_reg_LuxR_C"/>
</dbReference>
<feature type="domain" description="HTH luxR-type" evidence="5">
    <location>
        <begin position="186"/>
        <end position="251"/>
    </location>
</feature>
<keyword evidence="7" id="KW-1185">Reference proteome</keyword>
<dbReference type="SUPFAM" id="SSF46894">
    <property type="entry name" value="C-terminal effector domain of the bipartite response regulators"/>
    <property type="match status" value="1"/>
</dbReference>
<evidence type="ECO:0000256" key="4">
    <source>
        <dbReference type="SAM" id="MobiDB-lite"/>
    </source>
</evidence>
<dbReference type="PANTHER" id="PTHR44688:SF16">
    <property type="entry name" value="DNA-BINDING TRANSCRIPTIONAL ACTIVATOR DEVR_DOSR"/>
    <property type="match status" value="1"/>
</dbReference>
<dbReference type="RefSeq" id="WP_190204493.1">
    <property type="nucleotide sequence ID" value="NZ_BNBI01000005.1"/>
</dbReference>
<dbReference type="CDD" id="cd06170">
    <property type="entry name" value="LuxR_C_like"/>
    <property type="match status" value="1"/>
</dbReference>
<feature type="region of interest" description="Disordered" evidence="4">
    <location>
        <begin position="252"/>
        <end position="280"/>
    </location>
</feature>
<protein>
    <recommendedName>
        <fullName evidence="5">HTH luxR-type domain-containing protein</fullName>
    </recommendedName>
</protein>
<dbReference type="GO" id="GO:0006355">
    <property type="term" value="P:regulation of DNA-templated transcription"/>
    <property type="evidence" value="ECO:0007669"/>
    <property type="project" value="InterPro"/>
</dbReference>
<organism evidence="6 7">
    <name type="scientific">Streptomyces fumanus</name>
    <dbReference type="NCBI Taxonomy" id="67302"/>
    <lineage>
        <taxon>Bacteria</taxon>
        <taxon>Bacillati</taxon>
        <taxon>Actinomycetota</taxon>
        <taxon>Actinomycetes</taxon>
        <taxon>Kitasatosporales</taxon>
        <taxon>Streptomycetaceae</taxon>
        <taxon>Streptomyces</taxon>
    </lineage>
</organism>
<dbReference type="InterPro" id="IPR036388">
    <property type="entry name" value="WH-like_DNA-bd_sf"/>
</dbReference>
<dbReference type="EMBL" id="BNBI01000005">
    <property type="protein sequence ID" value="GHF01153.1"/>
    <property type="molecule type" value="Genomic_DNA"/>
</dbReference>
<dbReference type="GO" id="GO:0003677">
    <property type="term" value="F:DNA binding"/>
    <property type="evidence" value="ECO:0007669"/>
    <property type="project" value="UniProtKB-KW"/>
</dbReference>
<keyword evidence="2" id="KW-0238">DNA-binding</keyword>
<dbReference type="Gene3D" id="1.10.10.10">
    <property type="entry name" value="Winged helix-like DNA-binding domain superfamily/Winged helix DNA-binding domain"/>
    <property type="match status" value="1"/>
</dbReference>
<sequence>MALGRRDYESLLALAVHALEQDGTHAPWPAIAEALADHLDAAAVTLTEIEGGRGRPLAWSPSRLTGPRVRELSRRSVAARHPLITHYGSTADTVPRTAEDVTGGAEWRRSPARSVIRRYLGADHVLAAPSARTAGTVRGFVVYRAAPFAPAHRDYLRRAQPLLAAVDAHDRALARFRTPPAEDVPRRARAYGLTPRELTVLTLLGEALPAKAIATRLRISVRTVHKHVQHLYRKLGTGDRVSTVLRAQSLGLLPADAPGRRPSVPQPGQHRPHRVADRLP</sequence>
<dbReference type="SMART" id="SM00421">
    <property type="entry name" value="HTH_LUXR"/>
    <property type="match status" value="1"/>
</dbReference>
<name>A0A919E160_9ACTN</name>
<keyword evidence="3" id="KW-0804">Transcription</keyword>
<dbReference type="PANTHER" id="PTHR44688">
    <property type="entry name" value="DNA-BINDING TRANSCRIPTIONAL ACTIVATOR DEVR_DOSR"/>
    <property type="match status" value="1"/>
</dbReference>
<dbReference type="PRINTS" id="PR00038">
    <property type="entry name" value="HTHLUXR"/>
</dbReference>
<reference evidence="6" key="2">
    <citation type="submission" date="2020-09" db="EMBL/GenBank/DDBJ databases">
        <authorList>
            <person name="Sun Q."/>
            <person name="Ohkuma M."/>
        </authorList>
    </citation>
    <scope>NUCLEOTIDE SEQUENCE</scope>
    <source>
        <strain evidence="6">JCM 4477</strain>
    </source>
</reference>
<accession>A0A919E160</accession>
<dbReference type="InterPro" id="IPR016032">
    <property type="entry name" value="Sig_transdc_resp-reg_C-effctor"/>
</dbReference>
<gene>
    <name evidence="6" type="ORF">GCM10018772_27420</name>
</gene>
<dbReference type="Proteomes" id="UP000630718">
    <property type="component" value="Unassembled WGS sequence"/>
</dbReference>
<evidence type="ECO:0000256" key="3">
    <source>
        <dbReference type="ARBA" id="ARBA00023163"/>
    </source>
</evidence>
<evidence type="ECO:0000313" key="6">
    <source>
        <dbReference type="EMBL" id="GHF01153.1"/>
    </source>
</evidence>
<reference evidence="6" key="1">
    <citation type="journal article" date="2014" name="Int. J. Syst. Evol. Microbiol.">
        <title>Complete genome sequence of Corynebacterium casei LMG S-19264T (=DSM 44701T), isolated from a smear-ripened cheese.</title>
        <authorList>
            <consortium name="US DOE Joint Genome Institute (JGI-PGF)"/>
            <person name="Walter F."/>
            <person name="Albersmeier A."/>
            <person name="Kalinowski J."/>
            <person name="Ruckert C."/>
        </authorList>
    </citation>
    <scope>NUCLEOTIDE SEQUENCE</scope>
    <source>
        <strain evidence="6">JCM 4477</strain>
    </source>
</reference>
<proteinExistence type="predicted"/>